<reference evidence="1 2" key="1">
    <citation type="submission" date="2020-08" db="EMBL/GenBank/DDBJ databases">
        <title>Genome public.</title>
        <authorList>
            <person name="Liu C."/>
            <person name="Sun Q."/>
        </authorList>
    </citation>
    <scope>NUCLEOTIDE SEQUENCE [LARGE SCALE GENOMIC DNA]</scope>
    <source>
        <strain evidence="1 2">NSJ-79</strain>
    </source>
</reference>
<accession>A0ABR7DPF5</accession>
<dbReference type="SUPFAM" id="SSF63825">
    <property type="entry name" value="YWTD domain"/>
    <property type="match status" value="1"/>
</dbReference>
<organism evidence="1 2">
    <name type="scientific">Parabacteroides hominis</name>
    <dbReference type="NCBI Taxonomy" id="2763057"/>
    <lineage>
        <taxon>Bacteria</taxon>
        <taxon>Pseudomonadati</taxon>
        <taxon>Bacteroidota</taxon>
        <taxon>Bacteroidia</taxon>
        <taxon>Bacteroidales</taxon>
        <taxon>Tannerellaceae</taxon>
        <taxon>Parabacteroides</taxon>
    </lineage>
</organism>
<dbReference type="Proteomes" id="UP000651475">
    <property type="component" value="Unassembled WGS sequence"/>
</dbReference>
<proteinExistence type="predicted"/>
<dbReference type="InterPro" id="IPR011042">
    <property type="entry name" value="6-blade_b-propeller_TolB-like"/>
</dbReference>
<gene>
    <name evidence="1" type="ORF">H8S65_10780</name>
</gene>
<protein>
    <submittedName>
        <fullName evidence="1">6-bladed beta-propeller</fullName>
    </submittedName>
</protein>
<dbReference type="Pfam" id="PF17170">
    <property type="entry name" value="DUF5128"/>
    <property type="match status" value="1"/>
</dbReference>
<dbReference type="EMBL" id="JACOOJ010000017">
    <property type="protein sequence ID" value="MBC5633247.1"/>
    <property type="molecule type" value="Genomic_DNA"/>
</dbReference>
<evidence type="ECO:0000313" key="2">
    <source>
        <dbReference type="Proteomes" id="UP000651475"/>
    </source>
</evidence>
<name>A0ABR7DPF5_9BACT</name>
<evidence type="ECO:0000313" key="1">
    <source>
        <dbReference type="EMBL" id="MBC5633247.1"/>
    </source>
</evidence>
<keyword evidence="2" id="KW-1185">Reference proteome</keyword>
<dbReference type="Gene3D" id="2.120.10.30">
    <property type="entry name" value="TolB, C-terminal domain"/>
    <property type="match status" value="1"/>
</dbReference>
<sequence length="397" mass="45683">MLCIEKFYLCEKSIYMKHLLIIWMTACLCGCAGKSINNEILQIDVNAEHSPIRLNLKDIADVTYIKLANNTNFLVRSRVLACSENYMLTKGGETGEILMFDREGQPVRKFSHYGNGPHEYNYITNLRVDEKRGEIYVHDIFSRKIVVYDLNGEYIRKFPSGDARFIYNFDDDAFLVYNTETNRVNADLKPYFSILSKNDGKILIKIDVPFSSEKKYDLAVTKQGDGGSFTYTAMHLPVVRNSEGYVLNELSSDTIYLYSYDKVLTPIMLRTPAISSMSVPTFLQYGIETSKYVFLTRISVDENNERNMFPETNWVYNKENGDINEYEIRNDDYPDAKIVLNSHLVNCDMQSGYGVSRFNAGELVEAYQEGKLYGELKHLASSLEDEDNDVLILYKFK</sequence>
<dbReference type="RefSeq" id="WP_186929986.1">
    <property type="nucleotide sequence ID" value="NZ_JACOOJ010000017.1"/>
</dbReference>
<comment type="caution">
    <text evidence="1">The sequence shown here is derived from an EMBL/GenBank/DDBJ whole genome shotgun (WGS) entry which is preliminary data.</text>
</comment>